<sequence>MSQAFIAKPCFLGCFSLTKETIMVNYDRPPKSSDSQRHGGWHQTSSAWLFKKAAVAAGR</sequence>
<organism evidence="1 2">
    <name type="scientific">Rhodopirellula bahusiensis</name>
    <dbReference type="NCBI Taxonomy" id="2014065"/>
    <lineage>
        <taxon>Bacteria</taxon>
        <taxon>Pseudomonadati</taxon>
        <taxon>Planctomycetota</taxon>
        <taxon>Planctomycetia</taxon>
        <taxon>Pirellulales</taxon>
        <taxon>Pirellulaceae</taxon>
        <taxon>Rhodopirellula</taxon>
    </lineage>
</organism>
<dbReference type="EMBL" id="NIZW01000011">
    <property type="protein sequence ID" value="PHQ34416.1"/>
    <property type="molecule type" value="Genomic_DNA"/>
</dbReference>
<accession>A0A2G1W5W2</accession>
<gene>
    <name evidence="1" type="ORF">CEE69_15520</name>
</gene>
<dbReference type="Proteomes" id="UP000225740">
    <property type="component" value="Unassembled WGS sequence"/>
</dbReference>
<evidence type="ECO:0000313" key="1">
    <source>
        <dbReference type="EMBL" id="PHQ34416.1"/>
    </source>
</evidence>
<proteinExistence type="predicted"/>
<evidence type="ECO:0000313" key="2">
    <source>
        <dbReference type="Proteomes" id="UP000225740"/>
    </source>
</evidence>
<name>A0A2G1W5W2_9BACT</name>
<reference evidence="1 2" key="1">
    <citation type="submission" date="2017-06" db="EMBL/GenBank/DDBJ databases">
        <title>Description of Rhodopirellula bahusiensis sp. nov.</title>
        <authorList>
            <person name="Kizina J."/>
            <person name="Harder J."/>
        </authorList>
    </citation>
    <scope>NUCLEOTIDE SEQUENCE [LARGE SCALE GENOMIC DNA]</scope>
    <source>
        <strain evidence="1 2">SWK21</strain>
    </source>
</reference>
<comment type="caution">
    <text evidence="1">The sequence shown here is derived from an EMBL/GenBank/DDBJ whole genome shotgun (WGS) entry which is preliminary data.</text>
</comment>
<dbReference type="AlphaFoldDB" id="A0A2G1W5W2"/>
<protein>
    <submittedName>
        <fullName evidence="1">Uncharacterized protein</fullName>
    </submittedName>
</protein>
<keyword evidence="2" id="KW-1185">Reference proteome</keyword>